<dbReference type="RefSeq" id="WP_187431328.1">
    <property type="nucleotide sequence ID" value="NZ_CP143423.1"/>
</dbReference>
<proteinExistence type="predicted"/>
<feature type="region of interest" description="Disordered" evidence="1">
    <location>
        <begin position="130"/>
        <end position="155"/>
    </location>
</feature>
<evidence type="ECO:0000313" key="4">
    <source>
        <dbReference type="Proteomes" id="UP001318682"/>
    </source>
</evidence>
<keyword evidence="4" id="KW-1185">Reference proteome</keyword>
<evidence type="ECO:0000256" key="1">
    <source>
        <dbReference type="SAM" id="MobiDB-lite"/>
    </source>
</evidence>
<reference evidence="4" key="2">
    <citation type="submission" date="2024-01" db="EMBL/GenBank/DDBJ databases">
        <title>Roseobacter fucihabitans sp. nov., isolated from the brown alga Fucus spiralis.</title>
        <authorList>
            <person name="Hahnke S."/>
            <person name="Berger M."/>
            <person name="Schlingloff A."/>
            <person name="Athale I."/>
            <person name="Neumann-Schaal M."/>
            <person name="Adenaya A."/>
            <person name="Poehlein A."/>
            <person name="Daniel R."/>
            <person name="Pertersen J."/>
            <person name="Brinkhoff T."/>
        </authorList>
    </citation>
    <scope>NUCLEOTIDE SEQUENCE [LARGE SCALE GENOMIC DNA]</scope>
    <source>
        <strain evidence="4">B14</strain>
    </source>
</reference>
<dbReference type="EMBL" id="CP143423">
    <property type="protein sequence ID" value="WVX50015.1"/>
    <property type="molecule type" value="Genomic_DNA"/>
</dbReference>
<name>A0ABZ2BVG2_9RHOB</name>
<reference evidence="3 4" key="1">
    <citation type="submission" date="2015-07" db="EMBL/GenBank/DDBJ databases">
        <authorList>
            <person name="Voget S."/>
            <person name="Dogs M."/>
            <person name="Brinkhoff T.H."/>
            <person name="Daniel R."/>
        </authorList>
    </citation>
    <scope>NUCLEOTIDE SEQUENCE [LARGE SCALE GENOMIC DNA]</scope>
    <source>
        <strain evidence="3 4">B14</strain>
    </source>
</reference>
<accession>A0ABZ2BVG2</accession>
<dbReference type="Proteomes" id="UP001318682">
    <property type="component" value="Chromosome"/>
</dbReference>
<evidence type="ECO:0000313" key="3">
    <source>
        <dbReference type="EMBL" id="WVX50015.1"/>
    </source>
</evidence>
<protein>
    <submittedName>
        <fullName evidence="3">Uncharacterized protein</fullName>
    </submittedName>
</protein>
<keyword evidence="2" id="KW-0472">Membrane</keyword>
<gene>
    <name evidence="3" type="ORF">ROLI_031110</name>
</gene>
<feature type="transmembrane region" description="Helical" evidence="2">
    <location>
        <begin position="159"/>
        <end position="178"/>
    </location>
</feature>
<organism evidence="3 4">
    <name type="scientific">Roseobacter fucihabitans</name>
    <dbReference type="NCBI Taxonomy" id="1537242"/>
    <lineage>
        <taxon>Bacteria</taxon>
        <taxon>Pseudomonadati</taxon>
        <taxon>Pseudomonadota</taxon>
        <taxon>Alphaproteobacteria</taxon>
        <taxon>Rhodobacterales</taxon>
        <taxon>Roseobacteraceae</taxon>
        <taxon>Roseobacter</taxon>
    </lineage>
</organism>
<evidence type="ECO:0000256" key="2">
    <source>
        <dbReference type="SAM" id="Phobius"/>
    </source>
</evidence>
<keyword evidence="2" id="KW-1133">Transmembrane helix</keyword>
<sequence>MSARVEVQSQERGKIRVFAINKPASEIETALKTMPKSDLARDLLGDPHLNTASTEIFPIADLTGMGLGAYLSEGYAVPSDQIAPDRSKLDALEGYALLLFSDSFAGAETTLTPGEALTLIATYSEYQPPTGTTTMASESARPYSGQASKRPDPARKKPTGSMIIVLAIVVLAALVLWLL</sequence>
<keyword evidence="2" id="KW-0812">Transmembrane</keyword>